<dbReference type="Pfam" id="PF21099">
    <property type="entry name" value="POLQ_helical"/>
    <property type="match status" value="1"/>
</dbReference>
<dbReference type="PROSITE" id="PS51192">
    <property type="entry name" value="HELICASE_ATP_BIND_1"/>
    <property type="match status" value="1"/>
</dbReference>
<dbReference type="SUPFAM" id="SSF158702">
    <property type="entry name" value="Sec63 N-terminal domain-like"/>
    <property type="match status" value="1"/>
</dbReference>
<dbReference type="InterPro" id="IPR011545">
    <property type="entry name" value="DEAD/DEAH_box_helicase_dom"/>
</dbReference>
<dbReference type="Pfam" id="PF00271">
    <property type="entry name" value="Helicase_C"/>
    <property type="match status" value="1"/>
</dbReference>
<name>A0A336LTS8_CULSO</name>
<dbReference type="GO" id="GO:0005524">
    <property type="term" value="F:ATP binding"/>
    <property type="evidence" value="ECO:0007669"/>
    <property type="project" value="UniProtKB-KW"/>
</dbReference>
<dbReference type="GO" id="GO:0043138">
    <property type="term" value="F:3'-5' DNA helicase activity"/>
    <property type="evidence" value="ECO:0007669"/>
    <property type="project" value="UniProtKB-EC"/>
</dbReference>
<dbReference type="AlphaFoldDB" id="A0A336LTS8"/>
<keyword evidence="3" id="KW-0227">DNA damage</keyword>
<evidence type="ECO:0000259" key="11">
    <source>
        <dbReference type="PROSITE" id="PS51194"/>
    </source>
</evidence>
<keyword evidence="2" id="KW-0547">Nucleotide-binding</keyword>
<comment type="catalytic activity">
    <reaction evidence="9">
        <text>ATP + H2O = ADP + phosphate + H(+)</text>
        <dbReference type="Rhea" id="RHEA:13065"/>
        <dbReference type="ChEBI" id="CHEBI:15377"/>
        <dbReference type="ChEBI" id="CHEBI:15378"/>
        <dbReference type="ChEBI" id="CHEBI:30616"/>
        <dbReference type="ChEBI" id="CHEBI:43474"/>
        <dbReference type="ChEBI" id="CHEBI:456216"/>
        <dbReference type="EC" id="5.6.2.4"/>
    </reaction>
</comment>
<dbReference type="PANTHER" id="PTHR47961">
    <property type="entry name" value="DNA POLYMERASE THETA, PUTATIVE (AFU_ORTHOLOGUE AFUA_1G05260)-RELATED"/>
    <property type="match status" value="1"/>
</dbReference>
<accession>A0A336LTS8</accession>
<evidence type="ECO:0000256" key="4">
    <source>
        <dbReference type="ARBA" id="ARBA00022801"/>
    </source>
</evidence>
<dbReference type="GO" id="GO:0016787">
    <property type="term" value="F:hydrolase activity"/>
    <property type="evidence" value="ECO:0007669"/>
    <property type="project" value="UniProtKB-KW"/>
</dbReference>
<dbReference type="Pfam" id="PF20470">
    <property type="entry name" value="HTH_61"/>
    <property type="match status" value="1"/>
</dbReference>
<dbReference type="GO" id="GO:0006302">
    <property type="term" value="P:double-strand break repair"/>
    <property type="evidence" value="ECO:0007669"/>
    <property type="project" value="UniProtKB-ARBA"/>
</dbReference>
<dbReference type="Gene3D" id="1.10.150.20">
    <property type="entry name" value="5' to 3' exonuclease, C-terminal subdomain"/>
    <property type="match status" value="1"/>
</dbReference>
<protein>
    <submittedName>
        <fullName evidence="12">CSON004458 protein</fullName>
    </submittedName>
</protein>
<comment type="subcellular location">
    <subcellularLocation>
        <location evidence="1">Nucleus</location>
    </subcellularLocation>
</comment>
<dbReference type="InterPro" id="IPR014001">
    <property type="entry name" value="Helicase_ATP-bd"/>
</dbReference>
<gene>
    <name evidence="12" type="primary">CSON004458</name>
</gene>
<dbReference type="SMART" id="SM00487">
    <property type="entry name" value="DEXDc"/>
    <property type="match status" value="1"/>
</dbReference>
<dbReference type="Gene3D" id="3.40.50.300">
    <property type="entry name" value="P-loop containing nucleotide triphosphate hydrolases"/>
    <property type="match status" value="2"/>
</dbReference>
<keyword evidence="8" id="KW-0539">Nucleus</keyword>
<evidence type="ECO:0000313" key="12">
    <source>
        <dbReference type="EMBL" id="SSX21344.1"/>
    </source>
</evidence>
<proteinExistence type="predicted"/>
<evidence type="ECO:0000256" key="1">
    <source>
        <dbReference type="ARBA" id="ARBA00004123"/>
    </source>
</evidence>
<dbReference type="Gene3D" id="1.10.3380.20">
    <property type="match status" value="1"/>
</dbReference>
<evidence type="ECO:0000256" key="3">
    <source>
        <dbReference type="ARBA" id="ARBA00022763"/>
    </source>
</evidence>
<feature type="domain" description="Helicase ATP-binding" evidence="10">
    <location>
        <begin position="394"/>
        <end position="566"/>
    </location>
</feature>
<sequence>MKNKLSMRRTQRNTKFKPPMLAVKENESIKVNSDTQDCLEEDNSIFHQIEIPSTPKPSVLLGLSTSDFESPMSSTKKPNPDLSLNDALSESSLNIFDLQDSPLVCGQRLENSESPFINKNNKRSLEESSPGVQIASPVFSKPKRRLNRTPIQEKSLLKRTLIASPKIASMNKTEKIIETPFKDIIIPNISTDFIAFDPDQNDVASPQTQKIITRIKSTFDEGTQIHYSQKTGAHYVQKQRTMVEKNEENIIDDDVSICQNSQIYTTQFRRDLERVFDDCEKSILDSKDNELKHETSKCENNVPSKEDIVNEAVKGISRIDWDDDDFDVKSQEIVSKYTVKTQSSHGRNKLAPISSSTFNELGPFFGLPLKVKHLIKEFKGIDELYDWQKECLQLKSVLQRNNLIYALPTSGGKTLVTEILMLREVICRRKNVLFILPYVSIVQEKVMALSPFAVHFDFLVEEYAAGKGTCPPRKRRTKHSIFIATIEKGLALLDSLISENRSDEIGLIVVDELHLLGEVGRGGTLEILLTKAMLINSNIQIVGMSATIGNINEVAEFLNSDVYTRDFRPVELKEYVKLGNEIVGINPLASDIDEAFIPSRTVDYGYSNEAKKLDPDYITGLVQETIPGESCLIFCPTKQNCENVALLLCKILSPDLKLHRGDEKRELMLAIERDVGTLCPVLSQTIPYGIAYHHSGLTSDERKHLEDSYRMGILCVICCTSTLAAGVNLPAKRVILRSPYVGRSFLTLSKYKQMSGRAGRSGQTDSGESILICTLKDLERVKELLFSPMDEAKSSLAIEETFGLQSFILSSIELGLANNRDDLQKIVKRTLLFLQSKRLQVNVKENVDKILAQLYKTNAVKLKAEASHSYLLQRNESVVIETTQNPLDEQKMQQIPGKPARFIKGKAPLEVSIQGKAAIKACITLEKANILYADLKKAAKHLVLMNYLHLLYLATPYDTADQNRPDPSAYYEAYNKLNNDERETARVIGLTEAKARHILQRKQFDPETLRILNRFFITLVLYDLWNGKSVHQTHLKYKIGRGTVQSLMQNAATQASSIMRFCEEIEEFWHFKQLFETLSKRIGYCCTAELLPLMELPSVKVARAKQMYNAGYKTLEQLASAVPADLVQNIEHMGFKVAKQLISAAKVFCDGKFLDPENKLQSMVDPLMNDAILLERVENLRGEMQEVMDNLKQK</sequence>
<dbReference type="InterPro" id="IPR046931">
    <property type="entry name" value="HTH_61"/>
</dbReference>
<keyword evidence="5" id="KW-0347">Helicase</keyword>
<evidence type="ECO:0000256" key="9">
    <source>
        <dbReference type="ARBA" id="ARBA00048988"/>
    </source>
</evidence>
<dbReference type="EMBL" id="UFQT01000187">
    <property type="protein sequence ID" value="SSX21344.1"/>
    <property type="molecule type" value="Genomic_DNA"/>
</dbReference>
<evidence type="ECO:0000256" key="8">
    <source>
        <dbReference type="ARBA" id="ARBA00023242"/>
    </source>
</evidence>
<organism evidence="12">
    <name type="scientific">Culicoides sonorensis</name>
    <name type="common">Biting midge</name>
    <dbReference type="NCBI Taxonomy" id="179676"/>
    <lineage>
        <taxon>Eukaryota</taxon>
        <taxon>Metazoa</taxon>
        <taxon>Ecdysozoa</taxon>
        <taxon>Arthropoda</taxon>
        <taxon>Hexapoda</taxon>
        <taxon>Insecta</taxon>
        <taxon>Pterygota</taxon>
        <taxon>Neoptera</taxon>
        <taxon>Endopterygota</taxon>
        <taxon>Diptera</taxon>
        <taxon>Nematocera</taxon>
        <taxon>Chironomoidea</taxon>
        <taxon>Ceratopogonidae</taxon>
        <taxon>Ceratopogoninae</taxon>
        <taxon>Culicoides</taxon>
        <taxon>Monoculicoides</taxon>
    </lineage>
</organism>
<feature type="domain" description="Helicase C-terminal" evidence="11">
    <location>
        <begin position="617"/>
        <end position="804"/>
    </location>
</feature>
<dbReference type="InterPro" id="IPR001650">
    <property type="entry name" value="Helicase_C-like"/>
</dbReference>
<dbReference type="SUPFAM" id="SSF52540">
    <property type="entry name" value="P-loop containing nucleoside triphosphate hydrolases"/>
    <property type="match status" value="1"/>
</dbReference>
<dbReference type="PROSITE" id="PS51194">
    <property type="entry name" value="HELICASE_CTER"/>
    <property type="match status" value="1"/>
</dbReference>
<reference evidence="12" key="1">
    <citation type="submission" date="2018-07" db="EMBL/GenBank/DDBJ databases">
        <authorList>
            <person name="Quirk P.G."/>
            <person name="Krulwich T.A."/>
        </authorList>
    </citation>
    <scope>NUCLEOTIDE SEQUENCE</scope>
</reference>
<dbReference type="GO" id="GO:0003676">
    <property type="term" value="F:nucleic acid binding"/>
    <property type="evidence" value="ECO:0007669"/>
    <property type="project" value="InterPro"/>
</dbReference>
<keyword evidence="7" id="KW-0234">DNA repair</keyword>
<dbReference type="InterPro" id="IPR050474">
    <property type="entry name" value="Hel308_SKI2-like"/>
</dbReference>
<evidence type="ECO:0000256" key="7">
    <source>
        <dbReference type="ARBA" id="ARBA00023204"/>
    </source>
</evidence>
<evidence type="ECO:0000259" key="10">
    <source>
        <dbReference type="PROSITE" id="PS51192"/>
    </source>
</evidence>
<evidence type="ECO:0000256" key="5">
    <source>
        <dbReference type="ARBA" id="ARBA00022806"/>
    </source>
</evidence>
<dbReference type="GO" id="GO:0005634">
    <property type="term" value="C:nucleus"/>
    <property type="evidence" value="ECO:0007669"/>
    <property type="project" value="UniProtKB-SubCell"/>
</dbReference>
<dbReference type="PANTHER" id="PTHR47961:SF12">
    <property type="entry name" value="HELICASE POLQ-LIKE"/>
    <property type="match status" value="1"/>
</dbReference>
<dbReference type="Pfam" id="PF00270">
    <property type="entry name" value="DEAD"/>
    <property type="match status" value="1"/>
</dbReference>
<dbReference type="CDD" id="cd18795">
    <property type="entry name" value="SF2_C_Ski2"/>
    <property type="match status" value="1"/>
</dbReference>
<evidence type="ECO:0000256" key="2">
    <source>
        <dbReference type="ARBA" id="ARBA00022741"/>
    </source>
</evidence>
<keyword evidence="4" id="KW-0378">Hydrolase</keyword>
<dbReference type="VEuPathDB" id="VectorBase:CSON004458"/>
<dbReference type="CDD" id="cd18026">
    <property type="entry name" value="DEXHc_POLQ-like"/>
    <property type="match status" value="1"/>
</dbReference>
<dbReference type="FunFam" id="3.40.50.300:FF:000813">
    <property type="entry name" value="helicase POLQ-like isoform X1"/>
    <property type="match status" value="1"/>
</dbReference>
<dbReference type="InterPro" id="IPR027417">
    <property type="entry name" value="P-loop_NTPase"/>
</dbReference>
<evidence type="ECO:0000256" key="6">
    <source>
        <dbReference type="ARBA" id="ARBA00022840"/>
    </source>
</evidence>
<keyword evidence="6" id="KW-0067">ATP-binding</keyword>
<dbReference type="InterPro" id="IPR048960">
    <property type="entry name" value="POLQ-like_helical"/>
</dbReference>
<dbReference type="SMART" id="SM00490">
    <property type="entry name" value="HELICc"/>
    <property type="match status" value="1"/>
</dbReference>